<dbReference type="EMBL" id="MAYT01000001">
    <property type="protein sequence ID" value="OCA92621.1"/>
    <property type="molecule type" value="Genomic_DNA"/>
</dbReference>
<name>A0A1B9B967_9BACI</name>
<evidence type="ECO:0000313" key="2">
    <source>
        <dbReference type="EMBL" id="OCA92621.1"/>
    </source>
</evidence>
<feature type="transmembrane region" description="Helical" evidence="1">
    <location>
        <begin position="6"/>
        <end position="26"/>
    </location>
</feature>
<sequence>MVESLFVLMIFISMAALFPLIYGTVYRMEEQLAPERRTEWELFILQLRKELYMSHSLNITDEQITFIQEGEVVSIEKYKEGIRRRVGGRGHEIILQEVSSVQFYPCGSSLCTRAVFKNGEKERAHLHLFAGEAI</sequence>
<protein>
    <recommendedName>
        <fullName evidence="4">Competence protein ComG</fullName>
    </recommendedName>
</protein>
<dbReference type="Pfam" id="PF15980">
    <property type="entry name" value="ComGF"/>
    <property type="match status" value="1"/>
</dbReference>
<organism evidence="2 3">
    <name type="scientific">Pseudobacillus wudalianchiensis</name>
    <dbReference type="NCBI Taxonomy" id="1743143"/>
    <lineage>
        <taxon>Bacteria</taxon>
        <taxon>Bacillati</taxon>
        <taxon>Bacillota</taxon>
        <taxon>Bacilli</taxon>
        <taxon>Bacillales</taxon>
        <taxon>Bacillaceae</taxon>
        <taxon>Pseudobacillus</taxon>
    </lineage>
</organism>
<keyword evidence="1" id="KW-0472">Membrane</keyword>
<keyword evidence="1" id="KW-0812">Transmembrane</keyword>
<evidence type="ECO:0000313" key="3">
    <source>
        <dbReference type="Proteomes" id="UP000092578"/>
    </source>
</evidence>
<dbReference type="InterPro" id="IPR016977">
    <property type="entry name" value="ComGF"/>
</dbReference>
<comment type="caution">
    <text evidence="2">The sequence shown here is derived from an EMBL/GenBank/DDBJ whole genome shotgun (WGS) entry which is preliminary data.</text>
</comment>
<dbReference type="AlphaFoldDB" id="A0A1B9B967"/>
<dbReference type="Proteomes" id="UP000092578">
    <property type="component" value="Unassembled WGS sequence"/>
</dbReference>
<keyword evidence="1" id="KW-1133">Transmembrane helix</keyword>
<accession>A0A1B9B967</accession>
<reference evidence="3" key="1">
    <citation type="submission" date="2016-05" db="EMBL/GenBank/DDBJ databases">
        <authorList>
            <person name="Liu B."/>
            <person name="Wang J."/>
            <person name="Zhu Y."/>
            <person name="Liu G."/>
            <person name="Chen Q."/>
            <person name="Chen Z."/>
            <person name="Lan J."/>
            <person name="Che J."/>
            <person name="Ge C."/>
            <person name="Shi H."/>
            <person name="Pan Z."/>
            <person name="Liu X."/>
        </authorList>
    </citation>
    <scope>NUCLEOTIDE SEQUENCE [LARGE SCALE GENOMIC DNA]</scope>
    <source>
        <strain evidence="3">FJAT-27215</strain>
    </source>
</reference>
<keyword evidence="3" id="KW-1185">Reference proteome</keyword>
<evidence type="ECO:0008006" key="4">
    <source>
        <dbReference type="Google" id="ProtNLM"/>
    </source>
</evidence>
<evidence type="ECO:0000256" key="1">
    <source>
        <dbReference type="SAM" id="Phobius"/>
    </source>
</evidence>
<dbReference type="NCBIfam" id="NF041002">
    <property type="entry name" value="pilin_ComGF"/>
    <property type="match status" value="1"/>
</dbReference>
<gene>
    <name evidence="2" type="ORF">A8F95_02700</name>
</gene>
<proteinExistence type="predicted"/>